<reference evidence="2 3" key="1">
    <citation type="submission" date="2019-12" db="EMBL/GenBank/DDBJ databases">
        <title>Genomic-based taxomic classification of the family Erythrobacteraceae.</title>
        <authorList>
            <person name="Xu L."/>
        </authorList>
    </citation>
    <scope>NUCLEOTIDE SEQUENCE [LARGE SCALE GENOMIC DNA]</scope>
    <source>
        <strain evidence="2 3">100921-2</strain>
    </source>
</reference>
<feature type="compositionally biased region" description="Low complexity" evidence="1">
    <location>
        <begin position="1001"/>
        <end position="1010"/>
    </location>
</feature>
<dbReference type="OrthoDB" id="7209686at2"/>
<dbReference type="Gene3D" id="3.40.50.300">
    <property type="entry name" value="P-loop containing nucleotide triphosphate hydrolases"/>
    <property type="match status" value="1"/>
</dbReference>
<feature type="compositionally biased region" description="Basic and acidic residues" evidence="1">
    <location>
        <begin position="109"/>
        <end position="120"/>
    </location>
</feature>
<organism evidence="2 3">
    <name type="scientific">Tsuneonella aeria</name>
    <dbReference type="NCBI Taxonomy" id="1837929"/>
    <lineage>
        <taxon>Bacteria</taxon>
        <taxon>Pseudomonadati</taxon>
        <taxon>Pseudomonadota</taxon>
        <taxon>Alphaproteobacteria</taxon>
        <taxon>Sphingomonadales</taxon>
        <taxon>Erythrobacteraceae</taxon>
        <taxon>Tsuneonella</taxon>
    </lineage>
</organism>
<evidence type="ECO:0000313" key="3">
    <source>
        <dbReference type="Proteomes" id="UP000439522"/>
    </source>
</evidence>
<proteinExistence type="predicted"/>
<dbReference type="InterPro" id="IPR027417">
    <property type="entry name" value="P-loop_NTPase"/>
</dbReference>
<comment type="caution">
    <text evidence="2">The sequence shown here is derived from an EMBL/GenBank/DDBJ whole genome shotgun (WGS) entry which is preliminary data.</text>
</comment>
<feature type="region of interest" description="Disordered" evidence="1">
    <location>
        <begin position="109"/>
        <end position="132"/>
    </location>
</feature>
<protein>
    <submittedName>
        <fullName evidence="2">AAA family ATPase</fullName>
    </submittedName>
</protein>
<name>A0A6I4TCU6_9SPHN</name>
<gene>
    <name evidence="2" type="ORF">GRI40_07870</name>
</gene>
<dbReference type="SUPFAM" id="SSF52540">
    <property type="entry name" value="P-loop containing nucleoside triphosphate hydrolases"/>
    <property type="match status" value="1"/>
</dbReference>
<keyword evidence="3" id="KW-1185">Reference proteome</keyword>
<dbReference type="PANTHER" id="PTHR34301">
    <property type="entry name" value="DNA-BINDING PROTEIN-RELATED"/>
    <property type="match status" value="1"/>
</dbReference>
<evidence type="ECO:0000256" key="1">
    <source>
        <dbReference type="SAM" id="MobiDB-lite"/>
    </source>
</evidence>
<dbReference type="RefSeq" id="WP_160610811.1">
    <property type="nucleotide sequence ID" value="NZ_WTZA01000001.1"/>
</dbReference>
<sequence>MADLLWGWYCENSEFDDLVEWVKEIAIERPYIKRNAYFITEEVLVSLGNGGELPLALDDADFATTLLLFAAQLAPDEALQMLRAAAGLGVSSFSELLCDQTNVVELATVEKQRDKPEPRSPSEAPQKPSLLFEKGPRLATLDPSDLALAELPSPRKEVQEALAPLRKLAADAAEAESAFSKVDPLLSISNLTHLEDDDYNNVVKLVTNVRDTHRQKNAMCDAVREELLNRVESLLALAHVPAQQWITAFFDGADIHSLCEIANQVDTAEQLISGEITPEARYALSARVERARHFTDLVDACRWFSAFRTQLAARASAEAAFVQEAKAYLREAKLPQVVEWLANLDSAEVECLARETTSDKWPIQRSLLFRLGIDKGESFADFCQRALTGETNFQSRRNTMVYFDPASAAFDRHPVLQRIIAVERFRDLLEFGPLAAITDPTSRLCDAELVGTPSSNLVGAIVKHLDLVGAGNELKRLACPLEPLDDHAEQSLLAFAAQSFIPSNLYLQLKEVAREQFFAPLVRAGAVIPAQAGKFTRTFNIEDAVSFAVEAVKDASPKLTRIEKRHEAYLERYLRVGENLVQAYDAAARPETKGRRREFRQELADHVAALATEGGEIGSKSWLEAEIRAALFGDGAGHIQPTLVGVATPLARQEWTAADSLRAQESSLFLPEFYINEPLTRLEVCALGLRLWAAEETLEPRDIVEELLSRELFQAALSLIDDAPLTDEERRLLKEKASSSAASAIAPLRQQLDDLKARYGQAAVEASPVWQEILAALDHVNLTEARTCLELLELDVEEAEDAAVPEPQPAFSGEAAEVLRLLLKAGVQGVSPDWTTEDLKTRWRTELHQRVDERTHLRLVQRALDDAPSDVAMIEDVRSFFAQSENPDLWLPAARAKEFSDLLEAAAEKLRTWVQTSPAFEPKARRALAEIVRWFQRFVVDQSTALRAVGEGGSVDDLLEHVLEAVDCIEQPSDPVSSLSALVAMGELEELSSDEEPGEISPASVAPASPKATQSAELSEFVESEDWAALAEASRSLRSQANQDEARRLDDLGDFADTMLALEKGDVSAIAGGLVGAARSLSAGGQVVSRIMPLKRQQAVAANLLAAALAQEQGPAAQLPRPALDGSWAPLFTRRGDLLSVLEGGTQATKVLEQLSTGALGREIIELIWDAPTKTADPGQARAAFLSFLHDRRLDEHILALAQRHDPGIRSRLGQLLDLRAVAATRPDLIPMSQAVAEQVAASARTLPFRTFVKSLPSAGTALDIDLIVEAEKDIVLRFNQRRACEVTIAVSVQPQGMVPERLEFSLFPEDDVSFTDGSRRYTATEQPIYMSTEWPLTISFGETWGAGELGKESFRLRASARLLTGDLVNRDVLCSLVRADREATGLRRIDNETLIETYPGVESTPAQDEAFIGRFDELEQLNEALVTARRPSPVLLTGMRRIGKTSLLYAFHEKNRRPTPNGAVTVYLSIAEKRAALMDPQRDVGSTIFSTILHALGKHRFGQSDHNRFVGEKLQHSLGNEKGAVRHALSDLRDPESLSDSLILLGEHLVEWLGGVSRVVFLIDEAETLVLPYRAGGAKRLELEQFLQSLREVSQSSPAVGILLSGSNHIAEFAKSYKNAFFGSSRQIELGGLFDYDLARRMVAPSQVEPYVRFDHEAIRYAIQMCAGMPQFLWQAGAATTALVRTGPVTRSDVRRGIAAIIADRVSELPFKAYNVLEPVEHMLGLQGEREQDLLWLLLWRVANASSLVADEAQQHFIIDQSLLELDDPDAWKQRLINLVDLNILEMPRSAMYRFKVPIFAEGFRAPRHRQNYNLRHQRAAA</sequence>
<dbReference type="PANTHER" id="PTHR34301:SF8">
    <property type="entry name" value="ATPASE DOMAIN-CONTAINING PROTEIN"/>
    <property type="match status" value="1"/>
</dbReference>
<evidence type="ECO:0000313" key="2">
    <source>
        <dbReference type="EMBL" id="MXO75131.1"/>
    </source>
</evidence>
<feature type="region of interest" description="Disordered" evidence="1">
    <location>
        <begin position="990"/>
        <end position="1014"/>
    </location>
</feature>
<dbReference type="EMBL" id="WTZA01000001">
    <property type="protein sequence ID" value="MXO75131.1"/>
    <property type="molecule type" value="Genomic_DNA"/>
</dbReference>
<dbReference type="Proteomes" id="UP000439522">
    <property type="component" value="Unassembled WGS sequence"/>
</dbReference>
<accession>A0A6I4TCU6</accession>